<dbReference type="CDD" id="cd07560">
    <property type="entry name" value="Peptidase_S41_CPP"/>
    <property type="match status" value="1"/>
</dbReference>
<dbReference type="SMART" id="SM00228">
    <property type="entry name" value="PDZ"/>
    <property type="match status" value="1"/>
</dbReference>
<dbReference type="Pfam" id="PF17804">
    <property type="entry name" value="TSP_NTD"/>
    <property type="match status" value="1"/>
</dbReference>
<dbReference type="InterPro" id="IPR004447">
    <property type="entry name" value="Peptidase_S41A"/>
</dbReference>
<dbReference type="GO" id="GO:0007165">
    <property type="term" value="P:signal transduction"/>
    <property type="evidence" value="ECO:0007669"/>
    <property type="project" value="TreeGrafter"/>
</dbReference>
<dbReference type="STRING" id="1121416.SAMN02745220_03032"/>
<dbReference type="NCBIfam" id="TIGR00225">
    <property type="entry name" value="prc"/>
    <property type="match status" value="1"/>
</dbReference>
<dbReference type="CDD" id="cd06782">
    <property type="entry name" value="cpPDZ_CPP-like"/>
    <property type="match status" value="1"/>
</dbReference>
<sequence length="700" mass="79383">MKRLYRFVLCTCAIVLLLQAGVSPLHAQENDQVDQKRNRLIGYMISRQLPSLHFSDKVMDDTLAEAAFTLYIKQLDYQKRFLLKKDVEQLTSFALYIDDNLKRGSISLPDAGYTIINERIAQVEKMVGEILASPIDPHTKGTLETDPDKLDYVADLGKLKERWRKILQIQLNNRFLELQEDQKKDKTNKSDEELWKETYEKVAKSNQNFFHRLHQETLQDHYDRFFNAVTRAFDPHTNYIPPADKEQFDISMRGSLEGIGALLREDDGLIRVVRIIPGSASAKQGRLEAEDVILQVAEGPAEPVDVSDMRLREAVRLIRGPKGSEVRLTVRKADGAKEVIPIIRDVVEIEETFVKSQVLDAGDGTRIGYILIPSFYRDFEKNGQDGGRSSSEDTRVELEKLLKQGVKGIILDLRNNGGGALVDAVEITGLFIDNGPVVTVKNSNGAERILRDESYGVDYDGPLVVLVNKFSASASEIVAGALQDYGRAVIIGDEHTHGKGTVQTIIDLNENIPLLQLKKYEDLGALKVMIQKFYRVTGGSTQYKGVEPDIVLPSLFKHIESGERYLEYSLPWDSIASVDYTPYRKHPNIEKLKKKSLARVKNNKAFQMITEESEKAVKRSKDTLVSMDIDDMRAKLEEARKARQHIGAYYKKFREDEGSDEDFEVDTATPEEKKKEWVEEVKEDPYVLEASQVVRDILTP</sequence>
<feature type="domain" description="PDZ" evidence="8">
    <location>
        <begin position="249"/>
        <end position="319"/>
    </location>
</feature>
<dbReference type="SUPFAM" id="SSF52096">
    <property type="entry name" value="ClpP/crotonase"/>
    <property type="match status" value="1"/>
</dbReference>
<evidence type="ECO:0000256" key="1">
    <source>
        <dbReference type="ARBA" id="ARBA00009179"/>
    </source>
</evidence>
<comment type="similarity">
    <text evidence="1 5">Belongs to the peptidase S41A family.</text>
</comment>
<feature type="region of interest" description="Disordered" evidence="6">
    <location>
        <begin position="657"/>
        <end position="676"/>
    </location>
</feature>
<dbReference type="Pfam" id="PF11818">
    <property type="entry name" value="DUF3340"/>
    <property type="match status" value="1"/>
</dbReference>
<dbReference type="SMART" id="SM00245">
    <property type="entry name" value="TSPc"/>
    <property type="match status" value="1"/>
</dbReference>
<evidence type="ECO:0000256" key="3">
    <source>
        <dbReference type="ARBA" id="ARBA00022801"/>
    </source>
</evidence>
<dbReference type="Gene3D" id="2.30.42.10">
    <property type="match status" value="1"/>
</dbReference>
<dbReference type="InterPro" id="IPR020992">
    <property type="entry name" value="Tail_Prtase_C"/>
</dbReference>
<dbReference type="Proteomes" id="UP000184603">
    <property type="component" value="Unassembled WGS sequence"/>
</dbReference>
<dbReference type="OrthoDB" id="9812068at2"/>
<organism evidence="9 10">
    <name type="scientific">Desulfopila aestuarii DSM 18488</name>
    <dbReference type="NCBI Taxonomy" id="1121416"/>
    <lineage>
        <taxon>Bacteria</taxon>
        <taxon>Pseudomonadati</taxon>
        <taxon>Thermodesulfobacteriota</taxon>
        <taxon>Desulfobulbia</taxon>
        <taxon>Desulfobulbales</taxon>
        <taxon>Desulfocapsaceae</taxon>
        <taxon>Desulfopila</taxon>
    </lineage>
</organism>
<keyword evidence="2 5" id="KW-0645">Protease</keyword>
<dbReference type="Pfam" id="PF03572">
    <property type="entry name" value="Peptidase_S41"/>
    <property type="match status" value="1"/>
</dbReference>
<protein>
    <submittedName>
        <fullName evidence="9">C-terminal processing peptidase-1. Serine peptidase. MEROPS family S41A</fullName>
    </submittedName>
</protein>
<evidence type="ECO:0000259" key="8">
    <source>
        <dbReference type="PROSITE" id="PS50106"/>
    </source>
</evidence>
<dbReference type="AlphaFoldDB" id="A0A1M7YAZ8"/>
<evidence type="ECO:0000256" key="4">
    <source>
        <dbReference type="ARBA" id="ARBA00022825"/>
    </source>
</evidence>
<name>A0A1M7YAZ8_9BACT</name>
<keyword evidence="3 5" id="KW-0378">Hydrolase</keyword>
<evidence type="ECO:0000256" key="5">
    <source>
        <dbReference type="RuleBase" id="RU004404"/>
    </source>
</evidence>
<dbReference type="GO" id="GO:0004175">
    <property type="term" value="F:endopeptidase activity"/>
    <property type="evidence" value="ECO:0007669"/>
    <property type="project" value="TreeGrafter"/>
</dbReference>
<dbReference type="Pfam" id="PF00595">
    <property type="entry name" value="PDZ"/>
    <property type="match status" value="1"/>
</dbReference>
<keyword evidence="4 5" id="KW-0720">Serine protease</keyword>
<dbReference type="GO" id="GO:0030288">
    <property type="term" value="C:outer membrane-bounded periplasmic space"/>
    <property type="evidence" value="ECO:0007669"/>
    <property type="project" value="TreeGrafter"/>
</dbReference>
<keyword evidence="7" id="KW-0732">Signal</keyword>
<dbReference type="InterPro" id="IPR001478">
    <property type="entry name" value="PDZ"/>
</dbReference>
<dbReference type="SUPFAM" id="SSF50156">
    <property type="entry name" value="PDZ domain-like"/>
    <property type="match status" value="1"/>
</dbReference>
<dbReference type="InterPro" id="IPR040573">
    <property type="entry name" value="TSP_N"/>
</dbReference>
<dbReference type="InterPro" id="IPR005151">
    <property type="entry name" value="Tail-specific_protease"/>
</dbReference>
<evidence type="ECO:0000256" key="7">
    <source>
        <dbReference type="SAM" id="SignalP"/>
    </source>
</evidence>
<gene>
    <name evidence="9" type="ORF">SAMN02745220_03032</name>
</gene>
<dbReference type="EMBL" id="FRFE01000015">
    <property type="protein sequence ID" value="SHO49708.1"/>
    <property type="molecule type" value="Genomic_DNA"/>
</dbReference>
<dbReference type="PROSITE" id="PS50106">
    <property type="entry name" value="PDZ"/>
    <property type="match status" value="1"/>
</dbReference>
<feature type="chain" id="PRO_5012116453" evidence="7">
    <location>
        <begin position="28"/>
        <end position="700"/>
    </location>
</feature>
<dbReference type="GO" id="GO:0006508">
    <property type="term" value="P:proteolysis"/>
    <property type="evidence" value="ECO:0007669"/>
    <property type="project" value="UniProtKB-KW"/>
</dbReference>
<dbReference type="PANTHER" id="PTHR32060:SF22">
    <property type="entry name" value="CARBOXYL-TERMINAL-PROCESSING PEPTIDASE 3, CHLOROPLASTIC"/>
    <property type="match status" value="1"/>
</dbReference>
<accession>A0A1M7YAZ8</accession>
<feature type="signal peptide" evidence="7">
    <location>
        <begin position="1"/>
        <end position="27"/>
    </location>
</feature>
<dbReference type="RefSeq" id="WP_073614444.1">
    <property type="nucleotide sequence ID" value="NZ_FRFE01000015.1"/>
</dbReference>
<evidence type="ECO:0000256" key="2">
    <source>
        <dbReference type="ARBA" id="ARBA00022670"/>
    </source>
</evidence>
<evidence type="ECO:0000256" key="6">
    <source>
        <dbReference type="SAM" id="MobiDB-lite"/>
    </source>
</evidence>
<keyword evidence="10" id="KW-1185">Reference proteome</keyword>
<dbReference type="Gene3D" id="3.90.226.10">
    <property type="entry name" value="2-enoyl-CoA Hydratase, Chain A, domain 1"/>
    <property type="match status" value="1"/>
</dbReference>
<reference evidence="9 10" key="1">
    <citation type="submission" date="2016-12" db="EMBL/GenBank/DDBJ databases">
        <authorList>
            <person name="Song W.-J."/>
            <person name="Kurnit D.M."/>
        </authorList>
    </citation>
    <scope>NUCLEOTIDE SEQUENCE [LARGE SCALE GENOMIC DNA]</scope>
    <source>
        <strain evidence="9 10">DSM 18488</strain>
    </source>
</reference>
<dbReference type="PANTHER" id="PTHR32060">
    <property type="entry name" value="TAIL-SPECIFIC PROTEASE"/>
    <property type="match status" value="1"/>
</dbReference>
<dbReference type="InterPro" id="IPR036034">
    <property type="entry name" value="PDZ_sf"/>
</dbReference>
<dbReference type="InterPro" id="IPR029045">
    <property type="entry name" value="ClpP/crotonase-like_dom_sf"/>
</dbReference>
<evidence type="ECO:0000313" key="9">
    <source>
        <dbReference type="EMBL" id="SHO49708.1"/>
    </source>
</evidence>
<evidence type="ECO:0000313" key="10">
    <source>
        <dbReference type="Proteomes" id="UP000184603"/>
    </source>
</evidence>
<proteinExistence type="inferred from homology"/>
<dbReference type="GO" id="GO:0008236">
    <property type="term" value="F:serine-type peptidase activity"/>
    <property type="evidence" value="ECO:0007669"/>
    <property type="project" value="UniProtKB-KW"/>
</dbReference>